<evidence type="ECO:0000259" key="9">
    <source>
        <dbReference type="SMART" id="SM00160"/>
    </source>
</evidence>
<comment type="subcellular location">
    <subcellularLocation>
        <location evidence="1">Nucleus</location>
        <location evidence="1">Nuclear pore complex</location>
    </subcellularLocation>
</comment>
<feature type="compositionally biased region" description="Polar residues" evidence="8">
    <location>
        <begin position="246"/>
        <end position="266"/>
    </location>
</feature>
<feature type="compositionally biased region" description="Basic and acidic residues" evidence="8">
    <location>
        <begin position="136"/>
        <end position="146"/>
    </location>
</feature>
<dbReference type="Pfam" id="PF00638">
    <property type="entry name" value="Ran_BP1"/>
    <property type="match status" value="1"/>
</dbReference>
<keyword evidence="5" id="KW-0811">Translocation</keyword>
<feature type="compositionally biased region" description="Basic and acidic residues" evidence="8">
    <location>
        <begin position="1"/>
        <end position="12"/>
    </location>
</feature>
<feature type="region of interest" description="Disordered" evidence="8">
    <location>
        <begin position="122"/>
        <end position="165"/>
    </location>
</feature>
<evidence type="ECO:0000313" key="10">
    <source>
        <dbReference type="EMBL" id="LAB66658.1"/>
    </source>
</evidence>
<keyword evidence="4" id="KW-0653">Protein transport</keyword>
<dbReference type="InterPro" id="IPR000156">
    <property type="entry name" value="Ran_bind_dom"/>
</dbReference>
<reference evidence="10" key="2">
    <citation type="journal article" date="2018" name="Biosci. Biotechnol. Biochem.">
        <title>Polysaccharide hydrolase of the hadal zone amphipods Hirondellea gigas.</title>
        <authorList>
            <person name="Kobayashi H."/>
            <person name="Nagahama T."/>
            <person name="Arai W."/>
            <person name="Sasagawa Y."/>
            <person name="Umeda M."/>
            <person name="Hayashi T."/>
            <person name="Nikaido I."/>
            <person name="Watanabe H."/>
            <person name="Oguri K."/>
            <person name="Kitazato H."/>
            <person name="Fujioka K."/>
            <person name="Kido Y."/>
            <person name="Takami H."/>
        </authorList>
    </citation>
    <scope>NUCLEOTIDE SEQUENCE</scope>
    <source>
        <tissue evidence="10">Whole body</tissue>
    </source>
</reference>
<dbReference type="GO" id="GO:0005643">
    <property type="term" value="C:nuclear pore"/>
    <property type="evidence" value="ECO:0007669"/>
    <property type="project" value="UniProtKB-SubCell"/>
</dbReference>
<evidence type="ECO:0000256" key="2">
    <source>
        <dbReference type="ARBA" id="ARBA00022448"/>
    </source>
</evidence>
<name>A0A2P2HY03_9CRUS</name>
<dbReference type="Pfam" id="PF08911">
    <property type="entry name" value="NUP50"/>
    <property type="match status" value="1"/>
</dbReference>
<dbReference type="SMART" id="SM00160">
    <property type="entry name" value="RanBD"/>
    <property type="match status" value="1"/>
</dbReference>
<keyword evidence="6" id="KW-0906">Nuclear pore complex</keyword>
<dbReference type="CDD" id="cd13170">
    <property type="entry name" value="RanBD_NUP50"/>
    <property type="match status" value="1"/>
</dbReference>
<sequence length="574" mass="60637">MAKRRADKELNHDNWQLEEDAAEDGGGVFKRASEEELSKRVIKTARRRGADTITTGDNEGPSVFKNFTGFGNMGSSTSGGGSSSSSKLASFDFYTGKSLSQFSSKNMFESSSFKLGASATSSDATTFSFGSSSNKENSKPTEEKSKPPSNGIGDESGDESSSGASINEGNNTAYLAHLKVLNEGVLQWIQKHLAANININLNPVFDDYRTHFDDLQGRYKPKFSSKTGSSSSSSTKVDSQEFAKKNGSTLPDKQAQISSGSSDFNFKSGSKPDFQFSSSSEKKSSAFSFCSSDSKPNESSNSAGAGFTVSKPKESTGFSSSDSKSAGTPAELFSLGSSVTKPKESTGFSFGSTDKPKENSSSSSGVGGGSSFSFGSGESSKPKESAGFSFGGSTAPIMFGAKEGSGAFSFVSKASTSSAFTFAPTTSFTSSTTSASTTNTDAEEDTPPKVEVVEVKEDDALYEKKCKLFYKKDGVFIDKGVGTLFLKPAGDECKKTQLLVRAATNLGNVLLNIVLNSSLPTMRTGKNNVLIVCVPNPPIDPKVESNTPVTMLIRVKTSDDADELLKKIDEHKGE</sequence>
<dbReference type="GO" id="GO:0015031">
    <property type="term" value="P:protein transport"/>
    <property type="evidence" value="ECO:0007669"/>
    <property type="project" value="UniProtKB-KW"/>
</dbReference>
<evidence type="ECO:0000256" key="7">
    <source>
        <dbReference type="ARBA" id="ARBA00023242"/>
    </source>
</evidence>
<feature type="compositionally biased region" description="Low complexity" evidence="8">
    <location>
        <begin position="149"/>
        <end position="165"/>
    </location>
</feature>
<evidence type="ECO:0000313" key="11">
    <source>
        <dbReference type="EMBL" id="LAC20821.1"/>
    </source>
</evidence>
<feature type="compositionally biased region" description="Low complexity" evidence="8">
    <location>
        <begin position="426"/>
        <end position="440"/>
    </location>
</feature>
<evidence type="ECO:0000256" key="3">
    <source>
        <dbReference type="ARBA" id="ARBA00022816"/>
    </source>
</evidence>
<dbReference type="InterPro" id="IPR015007">
    <property type="entry name" value="NUP2/50/61"/>
</dbReference>
<feature type="region of interest" description="Disordered" evidence="8">
    <location>
        <begin position="1"/>
        <end position="30"/>
    </location>
</feature>
<feature type="compositionally biased region" description="Low complexity" evidence="8">
    <location>
        <begin position="122"/>
        <end position="133"/>
    </location>
</feature>
<feature type="region of interest" description="Disordered" evidence="8">
    <location>
        <begin position="426"/>
        <end position="448"/>
    </location>
</feature>
<keyword evidence="2" id="KW-0813">Transport</keyword>
<dbReference type="EMBL" id="IACT01001472">
    <property type="protein sequence ID" value="LAC20821.1"/>
    <property type="molecule type" value="mRNA"/>
</dbReference>
<accession>A0A2P2HY03</accession>
<dbReference type="GO" id="GO:0051028">
    <property type="term" value="P:mRNA transport"/>
    <property type="evidence" value="ECO:0007669"/>
    <property type="project" value="UniProtKB-KW"/>
</dbReference>
<reference evidence="11" key="1">
    <citation type="submission" date="2017-11" db="EMBL/GenBank/DDBJ databases">
        <title>The sensing device of the deep-sea amphipod.</title>
        <authorList>
            <person name="Kobayashi H."/>
            <person name="Nagahama T."/>
            <person name="Arai W."/>
            <person name="Sasagawa Y."/>
            <person name="Umeda M."/>
            <person name="Hayashi T."/>
            <person name="Nikaido I."/>
            <person name="Watanabe H."/>
            <person name="Oguri K."/>
            <person name="Kitazato H."/>
            <person name="Fujioka K."/>
            <person name="Kido Y."/>
            <person name="Takami H."/>
        </authorList>
    </citation>
    <scope>NUCLEOTIDE SEQUENCE</scope>
    <source>
        <tissue evidence="11">Whole body</tissue>
    </source>
</reference>
<feature type="region of interest" description="Disordered" evidence="8">
    <location>
        <begin position="290"/>
        <end position="380"/>
    </location>
</feature>
<feature type="compositionally biased region" description="Polar residues" evidence="8">
    <location>
        <begin position="335"/>
        <end position="352"/>
    </location>
</feature>
<feature type="compositionally biased region" description="Polar residues" evidence="8">
    <location>
        <begin position="316"/>
        <end position="326"/>
    </location>
</feature>
<feature type="compositionally biased region" description="Low complexity" evidence="8">
    <location>
        <begin position="290"/>
        <end position="302"/>
    </location>
</feature>
<dbReference type="SUPFAM" id="SSF50729">
    <property type="entry name" value="PH domain-like"/>
    <property type="match status" value="1"/>
</dbReference>
<dbReference type="InterPro" id="IPR011993">
    <property type="entry name" value="PH-like_dom_sf"/>
</dbReference>
<protein>
    <submittedName>
        <fullName evidence="10">Nuclear pore complex protein Nup50-like</fullName>
    </submittedName>
</protein>
<evidence type="ECO:0000256" key="1">
    <source>
        <dbReference type="ARBA" id="ARBA00004567"/>
    </source>
</evidence>
<evidence type="ECO:0000256" key="6">
    <source>
        <dbReference type="ARBA" id="ARBA00023132"/>
    </source>
</evidence>
<keyword evidence="3" id="KW-0509">mRNA transport</keyword>
<dbReference type="Gene3D" id="2.30.29.30">
    <property type="entry name" value="Pleckstrin-homology domain (PH domain)/Phosphotyrosine-binding domain (PTB)"/>
    <property type="match status" value="1"/>
</dbReference>
<dbReference type="EMBL" id="IACF01000922">
    <property type="protein sequence ID" value="LAB66658.1"/>
    <property type="molecule type" value="mRNA"/>
</dbReference>
<evidence type="ECO:0000256" key="4">
    <source>
        <dbReference type="ARBA" id="ARBA00022927"/>
    </source>
</evidence>
<feature type="domain" description="RanBD1" evidence="9">
    <location>
        <begin position="445"/>
        <end position="571"/>
    </location>
</feature>
<feature type="region of interest" description="Disordered" evidence="8">
    <location>
        <begin position="219"/>
        <end position="266"/>
    </location>
</feature>
<dbReference type="AlphaFoldDB" id="A0A2P2HY03"/>
<organism evidence="10">
    <name type="scientific">Hirondellea gigas</name>
    <dbReference type="NCBI Taxonomy" id="1518452"/>
    <lineage>
        <taxon>Eukaryota</taxon>
        <taxon>Metazoa</taxon>
        <taxon>Ecdysozoa</taxon>
        <taxon>Arthropoda</taxon>
        <taxon>Crustacea</taxon>
        <taxon>Multicrustacea</taxon>
        <taxon>Malacostraca</taxon>
        <taxon>Eumalacostraca</taxon>
        <taxon>Peracarida</taxon>
        <taxon>Amphipoda</taxon>
        <taxon>Amphilochidea</taxon>
        <taxon>Lysianassida</taxon>
        <taxon>Lysianassidira</taxon>
        <taxon>Lysianassoidea</taxon>
        <taxon>Lysianassidae</taxon>
        <taxon>Hirondellea</taxon>
    </lineage>
</organism>
<keyword evidence="7" id="KW-0539">Nucleus</keyword>
<evidence type="ECO:0000256" key="5">
    <source>
        <dbReference type="ARBA" id="ARBA00023010"/>
    </source>
</evidence>
<evidence type="ECO:0000256" key="8">
    <source>
        <dbReference type="SAM" id="MobiDB-lite"/>
    </source>
</evidence>
<feature type="compositionally biased region" description="Low complexity" evidence="8">
    <location>
        <begin position="224"/>
        <end position="236"/>
    </location>
</feature>
<proteinExistence type="evidence at transcript level"/>